<feature type="transmembrane region" description="Helical" evidence="2">
    <location>
        <begin position="245"/>
        <end position="266"/>
    </location>
</feature>
<feature type="transmembrane region" description="Helical" evidence="2">
    <location>
        <begin position="350"/>
        <end position="370"/>
    </location>
</feature>
<evidence type="ECO:0000256" key="2">
    <source>
        <dbReference type="SAM" id="Phobius"/>
    </source>
</evidence>
<feature type="transmembrane region" description="Helical" evidence="2">
    <location>
        <begin position="278"/>
        <end position="301"/>
    </location>
</feature>
<dbReference type="AlphaFoldDB" id="A0A7S2W533"/>
<evidence type="ECO:0000313" key="3">
    <source>
        <dbReference type="EMBL" id="CAD9666531.1"/>
    </source>
</evidence>
<feature type="transmembrane region" description="Helical" evidence="2">
    <location>
        <begin position="390"/>
        <end position="413"/>
    </location>
</feature>
<feature type="transmembrane region" description="Helical" evidence="2">
    <location>
        <begin position="156"/>
        <end position="180"/>
    </location>
</feature>
<reference evidence="3" key="1">
    <citation type="submission" date="2021-01" db="EMBL/GenBank/DDBJ databases">
        <authorList>
            <person name="Corre E."/>
            <person name="Pelletier E."/>
            <person name="Niang G."/>
            <person name="Scheremetjew M."/>
            <person name="Finn R."/>
            <person name="Kale V."/>
            <person name="Holt S."/>
            <person name="Cochrane G."/>
            <person name="Meng A."/>
            <person name="Brown T."/>
            <person name="Cohen L."/>
        </authorList>
    </citation>
    <scope>NUCLEOTIDE SEQUENCE</scope>
    <source>
        <strain evidence="3">CCMP1243</strain>
    </source>
</reference>
<accession>A0A7S2W533</accession>
<feature type="transmembrane region" description="Helical" evidence="2">
    <location>
        <begin position="200"/>
        <end position="224"/>
    </location>
</feature>
<sequence length="489" mass="53700">MPPPPPPVSPPEEWERETVAHRHSWLDDVPSPPGRRLFAQQIPLWAKIGGYVAYTPGDGVRRTPSRTQSVVPPLSIFEEAPTDSPLWPPGFVPPLAKRPPSEVALPPPLAGDGEEEAGRMSMATQRQASTDSLAFLTSAGPIFRLGNAELAYSRVWVFWGVTYAFGVYCFNVGLTTLTTVSGNMPVVGIFTVITPDPPALLAALQLVALILSSLVHIYAHYFVANKRWSFLRRRSQSEGVNGSRVMRAVIAFTAITFVLLVVGNMLNPGTWSWYVNVFGWSFGGTLFVWYPFIIPFAMFLCDLERHADDILQLSECVKSQTRSRSPVTLTQATTAYLDIHDQAKSISRTFAVVIPVQLVTLLVATIVTAWHLYLGTDHREWTEVGGTESYFYVSCCVVLISLTMIFAPLFAVAEVNRRAAVLIQVFARFSALNGGKFDLSPLLQRVGICPISIAIGGVTFRPSKVATLLVSYLLLYATGVARSSSIYSD</sequence>
<organism evidence="3">
    <name type="scientific">Rhizochromulina marina</name>
    <dbReference type="NCBI Taxonomy" id="1034831"/>
    <lineage>
        <taxon>Eukaryota</taxon>
        <taxon>Sar</taxon>
        <taxon>Stramenopiles</taxon>
        <taxon>Ochrophyta</taxon>
        <taxon>Dictyochophyceae</taxon>
        <taxon>Rhizochromulinales</taxon>
        <taxon>Rhizochromulina</taxon>
    </lineage>
</organism>
<protein>
    <submittedName>
        <fullName evidence="3">Uncharacterized protein</fullName>
    </submittedName>
</protein>
<keyword evidence="2" id="KW-0812">Transmembrane</keyword>
<evidence type="ECO:0000256" key="1">
    <source>
        <dbReference type="SAM" id="MobiDB-lite"/>
    </source>
</evidence>
<dbReference type="EMBL" id="HBHJ01004456">
    <property type="protein sequence ID" value="CAD9666531.1"/>
    <property type="molecule type" value="Transcribed_RNA"/>
</dbReference>
<feature type="region of interest" description="Disordered" evidence="1">
    <location>
        <begin position="97"/>
        <end position="123"/>
    </location>
</feature>
<gene>
    <name evidence="3" type="ORF">RMAR1173_LOCUS2887</name>
</gene>
<proteinExistence type="predicted"/>
<name>A0A7S2W533_9STRA</name>
<keyword evidence="2" id="KW-0472">Membrane</keyword>
<keyword evidence="2" id="KW-1133">Transmembrane helix</keyword>